<sequence>MVRLSIIAAALIIGTSPLAYAQSPGPEDICAAHQSNPSPRFARLRQLCKNWNASTKADQASWAASILALEQRLGAMDAQAKSPETFPAENINPPQAAAPNTSLKKQADQQKRKKQGSTKHAAKTRLKSPPETQPAITDFSGGEKPATPSLDLPALQDYIAQACDFEAHLWCKLKTANSLKNVAWPTNVEGEPLFRNPNTAIRAFSGATFDGQRLYFHGGGHSASYQNSVYALDLATLKWERLYDPDPLDDKGAFLNKHFGVPLEDACYFPTKEHAPAAGHTWGTPLLIDHQIHAWPTAWGCSKYATSYGPIVHSIFDLEKREWLARRPFKEEMVSISSASPIPGHALLLSVKQNPTLLEIDLETDAITRKIDQLPYQWGNHAIATLVGNTLVSLNNKDIYTTPITRDTFGPMVRAGAIPAHVDYDDALRYANGYFYLWDGSGNLYRTRDFKAWASFNDGSGPHGLKSLFNKFFYIPKLNVFLGLSNDQDIWLVRPPAETSKAQASLPDGFVCSDFIAGKECRNLQSLVEDGGTIDLPKGIYAQCALIKSPTILNGNGSIIQDMACRNKAALIINADSTIRDLGCRNIFVNDGNGACIRQQTKTLTLDHVTFENAQSGVLTNKDIHSLTVKNSRFQNLGGDCKVKCGRAHGIYYGTNGGTLTIQNSQFLSARHEGHLVKSGAAKLVIENSLFDEREGDGSRVIDAFNGGIISLDTVEIFAKNGDGNRDVIGFGYERRAPLPTHSITITDSRIDCATGWLVHGKIDVEPKVINSPARNCRDVR</sequence>
<dbReference type="Gene3D" id="2.120.10.80">
    <property type="entry name" value="Kelch-type beta propeller"/>
    <property type="match status" value="1"/>
</dbReference>
<feature type="chain" id="PRO_5022777455" description="Right handed beta helix domain-containing protein" evidence="2">
    <location>
        <begin position="22"/>
        <end position="781"/>
    </location>
</feature>
<gene>
    <name evidence="3" type="ORF">JCM17844_01050</name>
</gene>
<evidence type="ECO:0008006" key="5">
    <source>
        <dbReference type="Google" id="ProtNLM"/>
    </source>
</evidence>
<evidence type="ECO:0000313" key="4">
    <source>
        <dbReference type="Proteomes" id="UP000322084"/>
    </source>
</evidence>
<evidence type="ECO:0000256" key="2">
    <source>
        <dbReference type="SAM" id="SignalP"/>
    </source>
</evidence>
<dbReference type="Gene3D" id="2.160.20.10">
    <property type="entry name" value="Single-stranded right-handed beta-helix, Pectin lyase-like"/>
    <property type="match status" value="1"/>
</dbReference>
<feature type="region of interest" description="Disordered" evidence="1">
    <location>
        <begin position="78"/>
        <end position="147"/>
    </location>
</feature>
<accession>A0A5A7MNC5</accession>
<dbReference type="InterPro" id="IPR015915">
    <property type="entry name" value="Kelch-typ_b-propeller"/>
</dbReference>
<dbReference type="SUPFAM" id="SSF50998">
    <property type="entry name" value="Quinoprotein alcohol dehydrogenase-like"/>
    <property type="match status" value="1"/>
</dbReference>
<evidence type="ECO:0000256" key="1">
    <source>
        <dbReference type="SAM" id="MobiDB-lite"/>
    </source>
</evidence>
<keyword evidence="2" id="KW-0732">Signal</keyword>
<feature type="signal peptide" evidence="2">
    <location>
        <begin position="1"/>
        <end position="21"/>
    </location>
</feature>
<dbReference type="SUPFAM" id="SSF51126">
    <property type="entry name" value="Pectin lyase-like"/>
    <property type="match status" value="1"/>
</dbReference>
<dbReference type="Proteomes" id="UP000322084">
    <property type="component" value="Unassembled WGS sequence"/>
</dbReference>
<dbReference type="RefSeq" id="WP_149999189.1">
    <property type="nucleotide sequence ID" value="NZ_BKCL01000001.1"/>
</dbReference>
<evidence type="ECO:0000313" key="3">
    <source>
        <dbReference type="EMBL" id="GEQ96468.1"/>
    </source>
</evidence>
<dbReference type="EMBL" id="BKCL01000001">
    <property type="protein sequence ID" value="GEQ96468.1"/>
    <property type="molecule type" value="Genomic_DNA"/>
</dbReference>
<protein>
    <recommendedName>
        <fullName evidence="5">Right handed beta helix domain-containing protein</fullName>
    </recommendedName>
</protein>
<name>A0A5A7MNC5_9PROT</name>
<feature type="compositionally biased region" description="Basic residues" evidence="1">
    <location>
        <begin position="111"/>
        <end position="126"/>
    </location>
</feature>
<proteinExistence type="predicted"/>
<reference evidence="3 4" key="1">
    <citation type="submission" date="2019-09" db="EMBL/GenBank/DDBJ databases">
        <title>NBRP : Genome information of microbial organism related human and environment.</title>
        <authorList>
            <person name="Hattori M."/>
            <person name="Oshima K."/>
            <person name="Inaba H."/>
            <person name="Suda W."/>
            <person name="Sakamoto M."/>
            <person name="Iino T."/>
            <person name="Kitahara M."/>
            <person name="Oshida Y."/>
            <person name="Iida T."/>
            <person name="Kudo T."/>
            <person name="Itoh T."/>
            <person name="Ohkuma M."/>
        </authorList>
    </citation>
    <scope>NUCLEOTIDE SEQUENCE [LARGE SCALE GENOMIC DNA]</scope>
    <source>
        <strain evidence="3 4">Hi-2</strain>
    </source>
</reference>
<dbReference type="InterPro" id="IPR011050">
    <property type="entry name" value="Pectin_lyase_fold/virulence"/>
</dbReference>
<organism evidence="3 4">
    <name type="scientific">Iodidimonas gelatinilytica</name>
    <dbReference type="NCBI Taxonomy" id="1236966"/>
    <lineage>
        <taxon>Bacteria</taxon>
        <taxon>Pseudomonadati</taxon>
        <taxon>Pseudomonadota</taxon>
        <taxon>Alphaproteobacteria</taxon>
        <taxon>Iodidimonadales</taxon>
        <taxon>Iodidimonadaceae</taxon>
        <taxon>Iodidimonas</taxon>
    </lineage>
</organism>
<dbReference type="InterPro" id="IPR012334">
    <property type="entry name" value="Pectin_lyas_fold"/>
</dbReference>
<dbReference type="AlphaFoldDB" id="A0A5A7MNC5"/>
<dbReference type="InterPro" id="IPR011047">
    <property type="entry name" value="Quinoprotein_ADH-like_sf"/>
</dbReference>
<comment type="caution">
    <text evidence="3">The sequence shown here is derived from an EMBL/GenBank/DDBJ whole genome shotgun (WGS) entry which is preliminary data.</text>
</comment>